<dbReference type="EMBL" id="GU943115">
    <property type="protein sequence ID" value="ADD96027.1"/>
    <property type="molecule type" value="Genomic_DNA"/>
</dbReference>
<sequence length="80" mass="8883">MLAGEHYELNLVGCDLDYSGATTHFYGKGTADPLRIPMDTLLKHLNKLKADFEGFHEIVTLGPPGILPFPQGDKELLWSQ</sequence>
<protein>
    <submittedName>
        <fullName evidence="1">Uncharacterized protein</fullName>
    </submittedName>
</protein>
<evidence type="ECO:0000313" key="1">
    <source>
        <dbReference type="EMBL" id="ADD96027.1"/>
    </source>
</evidence>
<reference evidence="1" key="1">
    <citation type="journal article" date="2010" name="ISME J.">
        <title>Metagenome of the Mediterranean deep chlorophyll maximum studied by direct and fosmid library 454 pyrosequencing.</title>
        <authorList>
            <person name="Ghai R."/>
            <person name="Martin-Cuadrado A.B."/>
            <person name="Molto A.G."/>
            <person name="Heredia I.G."/>
            <person name="Cabrera R."/>
            <person name="Martin J."/>
            <person name="Verdu M."/>
            <person name="Deschamps P."/>
            <person name="Moreira D."/>
            <person name="Lopez-Garcia P."/>
            <person name="Mira A."/>
            <person name="Rodriguez-Valera F."/>
        </authorList>
    </citation>
    <scope>NUCLEOTIDE SEQUENCE</scope>
</reference>
<organism evidence="1">
    <name type="scientific">uncultured organism MedDCM-OCT-S04-C16</name>
    <dbReference type="NCBI Taxonomy" id="743610"/>
    <lineage>
        <taxon>unclassified sequences</taxon>
        <taxon>environmental samples</taxon>
    </lineage>
</organism>
<name>D6PJX6_9ZZZZ</name>
<proteinExistence type="predicted"/>
<dbReference type="AlphaFoldDB" id="D6PJX6"/>
<accession>D6PJX6</accession>